<proteinExistence type="predicted"/>
<dbReference type="Proteomes" id="UP000770717">
    <property type="component" value="Unassembled WGS sequence"/>
</dbReference>
<protein>
    <submittedName>
        <fullName evidence="1">Uncharacterized protein</fullName>
    </submittedName>
</protein>
<keyword evidence="2" id="KW-1185">Reference proteome</keyword>
<evidence type="ECO:0000313" key="2">
    <source>
        <dbReference type="Proteomes" id="UP000770717"/>
    </source>
</evidence>
<dbReference type="AlphaFoldDB" id="A0A8J6FSI4"/>
<evidence type="ECO:0000313" key="1">
    <source>
        <dbReference type="EMBL" id="KAG9492014.1"/>
    </source>
</evidence>
<sequence>MLLYESTSYSPFIEAIMSPRLIKGKYLLVEPKEKENQNCRQILNAGKVVIGEVPITWPPQIPRAETYQKKLKKFLPSKLLAP</sequence>
<comment type="caution">
    <text evidence="1">The sequence shown here is derived from an EMBL/GenBank/DDBJ whole genome shotgun (WGS) entry which is preliminary data.</text>
</comment>
<name>A0A8J6FSI4_ELECQ</name>
<dbReference type="EMBL" id="WNTK01000001">
    <property type="protein sequence ID" value="KAG9492014.1"/>
    <property type="molecule type" value="Genomic_DNA"/>
</dbReference>
<reference evidence="1" key="1">
    <citation type="thesis" date="2020" institute="ProQuest LLC" country="789 East Eisenhower Parkway, Ann Arbor, MI, USA">
        <title>Comparative Genomics and Chromosome Evolution.</title>
        <authorList>
            <person name="Mudd A.B."/>
        </authorList>
    </citation>
    <scope>NUCLEOTIDE SEQUENCE</scope>
    <source>
        <strain evidence="1">HN-11 Male</strain>
        <tissue evidence="1">Kidney and liver</tissue>
    </source>
</reference>
<accession>A0A8J6FSI4</accession>
<organism evidence="1 2">
    <name type="scientific">Eleutherodactylus coqui</name>
    <name type="common">Puerto Rican coqui</name>
    <dbReference type="NCBI Taxonomy" id="57060"/>
    <lineage>
        <taxon>Eukaryota</taxon>
        <taxon>Metazoa</taxon>
        <taxon>Chordata</taxon>
        <taxon>Craniata</taxon>
        <taxon>Vertebrata</taxon>
        <taxon>Euteleostomi</taxon>
        <taxon>Amphibia</taxon>
        <taxon>Batrachia</taxon>
        <taxon>Anura</taxon>
        <taxon>Neobatrachia</taxon>
        <taxon>Hyloidea</taxon>
        <taxon>Eleutherodactylidae</taxon>
        <taxon>Eleutherodactylinae</taxon>
        <taxon>Eleutherodactylus</taxon>
        <taxon>Eleutherodactylus</taxon>
    </lineage>
</organism>
<gene>
    <name evidence="1" type="ORF">GDO78_000501</name>
</gene>